<proteinExistence type="predicted"/>
<accession>A0ABP0LN35</accession>
<evidence type="ECO:0000313" key="3">
    <source>
        <dbReference type="EMBL" id="CAK9039620.1"/>
    </source>
</evidence>
<sequence length="405" mass="43043">MLAPPGSSSDSRLEPGLSILPANTSAFESAMMRAGRLWATLLACASLPAVHGDVQQQFLKTQTVSLTHLQDVSWPDGSDVQDSQAWTNNNQNVRLNSVVEIEFAENIQASFGYITIQPAISGIGTSTAAATTISVPSTDVVISAASLFLNDAASASGRQIVFAEQTTYTLSFDAGVIENLAATDTNAAFSLQFTTGDFTSPTLLSMSPVDDAPNVATTSSIVFTFTEDIQVNPNTLITWSIQDVYAQQSPSTYSAPCSDVQVTVSGASATITVDSANFPILPCQKYQVVYAAQCFTDTSQNLNYVAALPTTSYYDWWTSCLTAYSPAIGTYGVAINSDIVLTFSEQILRGTGNIVFTPLGETSQNYDVTDTTRVLIDSSLTQAVAARRGRRVKEIDPESGGNANA</sequence>
<evidence type="ECO:0000259" key="2">
    <source>
        <dbReference type="Pfam" id="PF13205"/>
    </source>
</evidence>
<organism evidence="3 4">
    <name type="scientific">Durusdinium trenchii</name>
    <dbReference type="NCBI Taxonomy" id="1381693"/>
    <lineage>
        <taxon>Eukaryota</taxon>
        <taxon>Sar</taxon>
        <taxon>Alveolata</taxon>
        <taxon>Dinophyceae</taxon>
        <taxon>Suessiales</taxon>
        <taxon>Symbiodiniaceae</taxon>
        <taxon>Durusdinium</taxon>
    </lineage>
</organism>
<protein>
    <submittedName>
        <fullName evidence="3">Big_5 domain-containing protein</fullName>
    </submittedName>
</protein>
<feature type="domain" description="SbsA Ig-like" evidence="2">
    <location>
        <begin position="199"/>
        <end position="301"/>
    </location>
</feature>
<gene>
    <name evidence="3" type="ORF">SCF082_LOCUS23186</name>
</gene>
<evidence type="ECO:0000256" key="1">
    <source>
        <dbReference type="ARBA" id="ARBA00022729"/>
    </source>
</evidence>
<dbReference type="EMBL" id="CAXAMM010016670">
    <property type="protein sequence ID" value="CAK9039620.1"/>
    <property type="molecule type" value="Genomic_DNA"/>
</dbReference>
<evidence type="ECO:0000313" key="4">
    <source>
        <dbReference type="Proteomes" id="UP001642464"/>
    </source>
</evidence>
<comment type="caution">
    <text evidence="3">The sequence shown here is derived from an EMBL/GenBank/DDBJ whole genome shotgun (WGS) entry which is preliminary data.</text>
</comment>
<dbReference type="Proteomes" id="UP001642464">
    <property type="component" value="Unassembled WGS sequence"/>
</dbReference>
<name>A0ABP0LN35_9DINO</name>
<dbReference type="Pfam" id="PF13205">
    <property type="entry name" value="Big_5"/>
    <property type="match status" value="1"/>
</dbReference>
<keyword evidence="1" id="KW-0732">Signal</keyword>
<keyword evidence="4" id="KW-1185">Reference proteome</keyword>
<dbReference type="InterPro" id="IPR032812">
    <property type="entry name" value="SbsA_Ig"/>
</dbReference>
<reference evidence="3 4" key="1">
    <citation type="submission" date="2024-02" db="EMBL/GenBank/DDBJ databases">
        <authorList>
            <person name="Chen Y."/>
            <person name="Shah S."/>
            <person name="Dougan E. K."/>
            <person name="Thang M."/>
            <person name="Chan C."/>
        </authorList>
    </citation>
    <scope>NUCLEOTIDE SEQUENCE [LARGE SCALE GENOMIC DNA]</scope>
</reference>